<dbReference type="GO" id="GO:0004553">
    <property type="term" value="F:hydrolase activity, hydrolyzing O-glycosyl compounds"/>
    <property type="evidence" value="ECO:0007669"/>
    <property type="project" value="InterPro"/>
</dbReference>
<reference evidence="11" key="2">
    <citation type="submission" date="2010-04" db="EMBL/GenBank/DDBJ databases">
        <authorList>
            <person name="Buell R."/>
            <person name="Hamilton J."/>
            <person name="Hostetler J."/>
        </authorList>
    </citation>
    <scope>NUCLEOTIDE SEQUENCE [LARGE SCALE GENOMIC DNA]</scope>
    <source>
        <strain evidence="11">DAOM:BR144</strain>
    </source>
</reference>
<keyword evidence="3" id="KW-0136">Cellulose degradation</keyword>
<dbReference type="SUPFAM" id="SSF51445">
    <property type="entry name" value="(Trans)glycosidases"/>
    <property type="match status" value="1"/>
</dbReference>
<dbReference type="InParanoid" id="K3X5L3"/>
<dbReference type="PANTHER" id="PTHR35923">
    <property type="entry name" value="MAJOR EXTRACELLULAR ENDOGLUCANASE"/>
    <property type="match status" value="1"/>
</dbReference>
<evidence type="ECO:0000256" key="2">
    <source>
        <dbReference type="ARBA" id="ARBA00022801"/>
    </source>
</evidence>
<dbReference type="PROSITE" id="PS00659">
    <property type="entry name" value="GLYCOSYL_HYDROL_F5"/>
    <property type="match status" value="1"/>
</dbReference>
<name>K3X5L3_GLOUD</name>
<dbReference type="GO" id="GO:0030245">
    <property type="term" value="P:cellulose catabolic process"/>
    <property type="evidence" value="ECO:0007669"/>
    <property type="project" value="UniProtKB-KW"/>
</dbReference>
<evidence type="ECO:0000256" key="7">
    <source>
        <dbReference type="RuleBase" id="RU361153"/>
    </source>
</evidence>
<dbReference type="eggNOG" id="ENOG502QS3Y">
    <property type="taxonomic scope" value="Eukaryota"/>
</dbReference>
<proteinExistence type="inferred from homology"/>
<keyword evidence="11" id="KW-1185">Reference proteome</keyword>
<dbReference type="EnsemblProtists" id="PYU1_T012512">
    <property type="protein sequence ID" value="PYU1_T012512"/>
    <property type="gene ID" value="PYU1_G012486"/>
</dbReference>
<evidence type="ECO:0000259" key="9">
    <source>
        <dbReference type="Pfam" id="PF00150"/>
    </source>
</evidence>
<dbReference type="HOGENOM" id="CLU_020735_0_0_1"/>
<dbReference type="VEuPathDB" id="FungiDB:PYU1_G012486"/>
<protein>
    <recommendedName>
        <fullName evidence="9">Glycoside hydrolase family 5 domain-containing protein</fullName>
    </recommendedName>
</protein>
<dbReference type="Pfam" id="PF00150">
    <property type="entry name" value="Cellulase"/>
    <property type="match status" value="1"/>
</dbReference>
<dbReference type="AlphaFoldDB" id="K3X5L3"/>
<keyword evidence="6" id="KW-0624">Polysaccharide degradation</keyword>
<feature type="chain" id="PRO_5003871891" description="Glycoside hydrolase family 5 domain-containing protein" evidence="8">
    <location>
        <begin position="22"/>
        <end position="427"/>
    </location>
</feature>
<dbReference type="InterPro" id="IPR018087">
    <property type="entry name" value="Glyco_hydro_5_CS"/>
</dbReference>
<feature type="signal peptide" evidence="8">
    <location>
        <begin position="1"/>
        <end position="21"/>
    </location>
</feature>
<evidence type="ECO:0000256" key="1">
    <source>
        <dbReference type="ARBA" id="ARBA00005641"/>
    </source>
</evidence>
<reference evidence="11" key="1">
    <citation type="journal article" date="2010" name="Genome Biol.">
        <title>Genome sequence of the necrotrophic plant pathogen Pythium ultimum reveals original pathogenicity mechanisms and effector repertoire.</title>
        <authorList>
            <person name="Levesque C.A."/>
            <person name="Brouwer H."/>
            <person name="Cano L."/>
            <person name="Hamilton J.P."/>
            <person name="Holt C."/>
            <person name="Huitema E."/>
            <person name="Raffaele S."/>
            <person name="Robideau G.P."/>
            <person name="Thines M."/>
            <person name="Win J."/>
            <person name="Zerillo M.M."/>
            <person name="Beakes G.W."/>
            <person name="Boore J.L."/>
            <person name="Busam D."/>
            <person name="Dumas B."/>
            <person name="Ferriera S."/>
            <person name="Fuerstenberg S.I."/>
            <person name="Gachon C.M."/>
            <person name="Gaulin E."/>
            <person name="Govers F."/>
            <person name="Grenville-Briggs L."/>
            <person name="Horner N."/>
            <person name="Hostetler J."/>
            <person name="Jiang R.H."/>
            <person name="Johnson J."/>
            <person name="Krajaejun T."/>
            <person name="Lin H."/>
            <person name="Meijer H.J."/>
            <person name="Moore B."/>
            <person name="Morris P."/>
            <person name="Phuntmart V."/>
            <person name="Puiu D."/>
            <person name="Shetty J."/>
            <person name="Stajich J.E."/>
            <person name="Tripathy S."/>
            <person name="Wawra S."/>
            <person name="van West P."/>
            <person name="Whitty B.R."/>
            <person name="Coutinho P.M."/>
            <person name="Henrissat B."/>
            <person name="Martin F."/>
            <person name="Thomas P.D."/>
            <person name="Tyler B.M."/>
            <person name="De Vries R.P."/>
            <person name="Kamoun S."/>
            <person name="Yandell M."/>
            <person name="Tisserat N."/>
            <person name="Buell C.R."/>
        </authorList>
    </citation>
    <scope>NUCLEOTIDE SEQUENCE</scope>
    <source>
        <strain evidence="11">DAOM:BR144</strain>
    </source>
</reference>
<reference evidence="10" key="3">
    <citation type="submission" date="2015-02" db="UniProtKB">
        <authorList>
            <consortium name="EnsemblProtists"/>
        </authorList>
    </citation>
    <scope>IDENTIFICATION</scope>
    <source>
        <strain evidence="10">DAOM BR144</strain>
    </source>
</reference>
<dbReference type="Gene3D" id="3.20.20.80">
    <property type="entry name" value="Glycosidases"/>
    <property type="match status" value="1"/>
</dbReference>
<dbReference type="PANTHER" id="PTHR35923:SF2">
    <property type="entry name" value="ENDOGLUCANASE"/>
    <property type="match status" value="1"/>
</dbReference>
<feature type="domain" description="Glycoside hydrolase family 5" evidence="9">
    <location>
        <begin position="84"/>
        <end position="396"/>
    </location>
</feature>
<keyword evidence="2 7" id="KW-0378">Hydrolase</keyword>
<evidence type="ECO:0000256" key="4">
    <source>
        <dbReference type="ARBA" id="ARBA00023277"/>
    </source>
</evidence>
<dbReference type="InterPro" id="IPR001547">
    <property type="entry name" value="Glyco_hydro_5"/>
</dbReference>
<keyword evidence="4" id="KW-0119">Carbohydrate metabolism</keyword>
<dbReference type="InterPro" id="IPR017853">
    <property type="entry name" value="GH"/>
</dbReference>
<keyword evidence="5 7" id="KW-0326">Glycosidase</keyword>
<dbReference type="EMBL" id="GL376610">
    <property type="status" value="NOT_ANNOTATED_CDS"/>
    <property type="molecule type" value="Genomic_DNA"/>
</dbReference>
<keyword evidence="8" id="KW-0732">Signal</keyword>
<dbReference type="OMA" id="ESASHVM"/>
<organism evidence="10 11">
    <name type="scientific">Globisporangium ultimum (strain ATCC 200006 / CBS 805.95 / DAOM BR144)</name>
    <name type="common">Pythium ultimum</name>
    <dbReference type="NCBI Taxonomy" id="431595"/>
    <lineage>
        <taxon>Eukaryota</taxon>
        <taxon>Sar</taxon>
        <taxon>Stramenopiles</taxon>
        <taxon>Oomycota</taxon>
        <taxon>Peronosporomycetes</taxon>
        <taxon>Pythiales</taxon>
        <taxon>Pythiaceae</taxon>
        <taxon>Globisporangium</taxon>
    </lineage>
</organism>
<evidence type="ECO:0000256" key="5">
    <source>
        <dbReference type="ARBA" id="ARBA00023295"/>
    </source>
</evidence>
<comment type="similarity">
    <text evidence="1 7">Belongs to the glycosyl hydrolase 5 (cellulase A) family.</text>
</comment>
<accession>K3X5L3</accession>
<evidence type="ECO:0000313" key="10">
    <source>
        <dbReference type="EnsemblProtists" id="PYU1_T012512"/>
    </source>
</evidence>
<dbReference type="Proteomes" id="UP000019132">
    <property type="component" value="Unassembled WGS sequence"/>
</dbReference>
<sequence>MKRFVIAAAAVLSVALHQVAANPHPYTLPAQFPAGEPVETVVSTELQLESLESVTSLMSVAQQIERCNRYTFAAKRDGVYLNGAPFYIKGANFFGMETDILVPHGLWGGNDSTTIQKIATLLKANNFNTVRLPLEVNAVLNNPEINRYVLINEVGLQAKFDGKTIYYFDVLDHVINEFAKNKIFVLLDAHVLRSKEGITPLWYTSDADKTWFEDAWKILAARYKNTWNIIGADLKNEPHDGASWGSNDNNTDWRLASLQIGTSILKINPRWLIFVEGMQFSSRDDPTYPCFWGENLMDVQRAQLQLPVSERLVYSPHVYGPNVYGQPYFKDPTFPANMPAIWDNHFGFVKKYGAMVVGEWGGKFRDEDDITWQRAFAKYLVDKKLGWMYWCINPNSGDTEGLLENDWNTPRYDKLELLSVFKGTRVP</sequence>
<dbReference type="STRING" id="431595.K3X5L3"/>
<evidence type="ECO:0000256" key="6">
    <source>
        <dbReference type="ARBA" id="ARBA00023326"/>
    </source>
</evidence>
<evidence type="ECO:0000313" key="11">
    <source>
        <dbReference type="Proteomes" id="UP000019132"/>
    </source>
</evidence>
<evidence type="ECO:0000256" key="8">
    <source>
        <dbReference type="SAM" id="SignalP"/>
    </source>
</evidence>
<evidence type="ECO:0000256" key="3">
    <source>
        <dbReference type="ARBA" id="ARBA00023001"/>
    </source>
</evidence>